<evidence type="ECO:0000256" key="1">
    <source>
        <dbReference type="ARBA" id="ARBA00022729"/>
    </source>
</evidence>
<dbReference type="EMBL" id="LN614827">
    <property type="protein sequence ID" value="CEG56270.1"/>
    <property type="molecule type" value="Genomic_DNA"/>
</dbReference>
<dbReference type="AlphaFoldDB" id="A0A098G462"/>
<dbReference type="HOGENOM" id="CLU_085030_0_0_6"/>
<reference evidence="5" key="1">
    <citation type="submission" date="2014-09" db="EMBL/GenBank/DDBJ databases">
        <authorList>
            <person name="Gomez-Valero L."/>
        </authorList>
    </citation>
    <scope>NUCLEOTIDE SEQUENCE [LARGE SCALE GENOMIC DNA]</scope>
    <source>
        <strain evidence="5">ATCC700992</strain>
    </source>
</reference>
<dbReference type="Proteomes" id="UP000032430">
    <property type="component" value="Chromosome I"/>
</dbReference>
<evidence type="ECO:0000256" key="2">
    <source>
        <dbReference type="SAM" id="SignalP"/>
    </source>
</evidence>
<accession>A0A098G462</accession>
<dbReference type="STRING" id="1212491.LFA_0823"/>
<feature type="signal peptide" evidence="2">
    <location>
        <begin position="1"/>
        <end position="22"/>
    </location>
</feature>
<evidence type="ECO:0000313" key="5">
    <source>
        <dbReference type="Proteomes" id="UP000032430"/>
    </source>
</evidence>
<keyword evidence="5" id="KW-1185">Reference proteome</keyword>
<dbReference type="InterPro" id="IPR027385">
    <property type="entry name" value="Beta-barrel_OMP"/>
</dbReference>
<evidence type="ECO:0000313" key="4">
    <source>
        <dbReference type="EMBL" id="CEG56270.1"/>
    </source>
</evidence>
<dbReference type="KEGG" id="lfa:LFA_0823"/>
<dbReference type="SUPFAM" id="SSF56925">
    <property type="entry name" value="OMPA-like"/>
    <property type="match status" value="1"/>
</dbReference>
<sequence>MLIRNPVLGLAAVMLGTSLAYAGDMGTIRSSYRPVGSVFGGVANLSSRPGSYSFLGTDDDVFVYNGVNSSKTTGLVGVFLGVEPTLSYTNFFLQAGLEYSYFGNTSLYGSNTVGIEPETSTAYQYQYTLQTQQLLAVGKFFKKTHFPKTNHILYPYLSIGLGVAFNQAKNYQAFTNETGSINITPSFADHSNTSFSYSLGVGIDSPIDQHIRIGVGYKFSDFLRANLGNGQVVINQYAYPVLFSLKNTHTYANQFIAQISYVV</sequence>
<organism evidence="4 5">
    <name type="scientific">Legionella fallonii LLAP-10</name>
    <dbReference type="NCBI Taxonomy" id="1212491"/>
    <lineage>
        <taxon>Bacteria</taxon>
        <taxon>Pseudomonadati</taxon>
        <taxon>Pseudomonadota</taxon>
        <taxon>Gammaproteobacteria</taxon>
        <taxon>Legionellales</taxon>
        <taxon>Legionellaceae</taxon>
        <taxon>Legionella</taxon>
    </lineage>
</organism>
<dbReference type="Pfam" id="PF13505">
    <property type="entry name" value="OMP_b-brl"/>
    <property type="match status" value="1"/>
</dbReference>
<dbReference type="RefSeq" id="WP_052673844.1">
    <property type="nucleotide sequence ID" value="NZ_LN614827.1"/>
</dbReference>
<proteinExistence type="predicted"/>
<dbReference type="Gene3D" id="2.40.160.20">
    <property type="match status" value="1"/>
</dbReference>
<feature type="domain" description="Outer membrane protein beta-barrel" evidence="3">
    <location>
        <begin position="54"/>
        <end position="226"/>
    </location>
</feature>
<feature type="chain" id="PRO_5001935364" description="Outer membrane protein beta-barrel domain-containing protein" evidence="2">
    <location>
        <begin position="23"/>
        <end position="263"/>
    </location>
</feature>
<evidence type="ECO:0000259" key="3">
    <source>
        <dbReference type="Pfam" id="PF13505"/>
    </source>
</evidence>
<dbReference type="InterPro" id="IPR011250">
    <property type="entry name" value="OMP/PagP_B-barrel"/>
</dbReference>
<protein>
    <recommendedName>
        <fullName evidence="3">Outer membrane protein beta-barrel domain-containing protein</fullName>
    </recommendedName>
</protein>
<keyword evidence="1 2" id="KW-0732">Signal</keyword>
<gene>
    <name evidence="4" type="ORF">LFA_0823</name>
</gene>
<dbReference type="OrthoDB" id="5650700at2"/>
<name>A0A098G462_9GAMM</name>